<dbReference type="PANTHER" id="PTHR43523:SF2">
    <property type="entry name" value="GLUCOSE-1-PHOSPHATE ADENYLYLTRANSFERASE"/>
    <property type="match status" value="1"/>
</dbReference>
<keyword evidence="5 9" id="KW-0547">Nucleotide-binding</keyword>
<accession>A0A193LLB6</accession>
<dbReference type="OrthoDB" id="9801810at2"/>
<evidence type="ECO:0000259" key="11">
    <source>
        <dbReference type="Pfam" id="PF24894"/>
    </source>
</evidence>
<evidence type="ECO:0000313" key="12">
    <source>
        <dbReference type="EMBL" id="ANO53184.1"/>
    </source>
</evidence>
<evidence type="ECO:0000256" key="3">
    <source>
        <dbReference type="ARBA" id="ARBA00022679"/>
    </source>
</evidence>
<organism evidence="12 13">
    <name type="scientific">Woeseia oceani</name>
    <dbReference type="NCBI Taxonomy" id="1548547"/>
    <lineage>
        <taxon>Bacteria</taxon>
        <taxon>Pseudomonadati</taxon>
        <taxon>Pseudomonadota</taxon>
        <taxon>Gammaproteobacteria</taxon>
        <taxon>Woeseiales</taxon>
        <taxon>Woeseiaceae</taxon>
        <taxon>Woeseia</taxon>
    </lineage>
</organism>
<evidence type="ECO:0000256" key="8">
    <source>
        <dbReference type="ARBA" id="ARBA00023277"/>
    </source>
</evidence>
<dbReference type="GO" id="GO:0005524">
    <property type="term" value="F:ATP binding"/>
    <property type="evidence" value="ECO:0007669"/>
    <property type="project" value="UniProtKB-KW"/>
</dbReference>
<dbReference type="Gene3D" id="2.160.10.10">
    <property type="entry name" value="Hexapeptide repeat proteins"/>
    <property type="match status" value="1"/>
</dbReference>
<comment type="subunit">
    <text evidence="9">Homotetramer.</text>
</comment>
<evidence type="ECO:0000256" key="5">
    <source>
        <dbReference type="ARBA" id="ARBA00022741"/>
    </source>
</evidence>
<gene>
    <name evidence="9" type="primary">glgC</name>
    <name evidence="12" type="ORF">BA177_11520</name>
</gene>
<name>A0A193LLB6_9GAMM</name>
<comment type="catalytic activity">
    <reaction evidence="9">
        <text>alpha-D-glucose 1-phosphate + ATP + H(+) = ADP-alpha-D-glucose + diphosphate</text>
        <dbReference type="Rhea" id="RHEA:12120"/>
        <dbReference type="ChEBI" id="CHEBI:15378"/>
        <dbReference type="ChEBI" id="CHEBI:30616"/>
        <dbReference type="ChEBI" id="CHEBI:33019"/>
        <dbReference type="ChEBI" id="CHEBI:57498"/>
        <dbReference type="ChEBI" id="CHEBI:58601"/>
        <dbReference type="EC" id="2.7.7.27"/>
    </reaction>
</comment>
<dbReference type="InterPro" id="IPR005836">
    <property type="entry name" value="ADP_Glu_pyroP_CS"/>
</dbReference>
<evidence type="ECO:0000256" key="6">
    <source>
        <dbReference type="ARBA" id="ARBA00022840"/>
    </source>
</evidence>
<feature type="binding site" evidence="9">
    <location>
        <position position="179"/>
    </location>
    <ligand>
        <name>alpha-D-glucose 1-phosphate</name>
        <dbReference type="ChEBI" id="CHEBI:58601"/>
    </ligand>
</feature>
<feature type="binding site" evidence="9">
    <location>
        <begin position="194"/>
        <end position="195"/>
    </location>
    <ligand>
        <name>alpha-D-glucose 1-phosphate</name>
        <dbReference type="ChEBI" id="CHEBI:58601"/>
    </ligand>
</feature>
<evidence type="ECO:0000256" key="7">
    <source>
        <dbReference type="ARBA" id="ARBA00023056"/>
    </source>
</evidence>
<feature type="site" description="Could play a key role in the communication between the regulatory and the substrate sites" evidence="9">
    <location>
        <position position="112"/>
    </location>
</feature>
<feature type="binding site" evidence="9">
    <location>
        <position position="212"/>
    </location>
    <ligand>
        <name>alpha-D-glucose 1-phosphate</name>
        <dbReference type="ChEBI" id="CHEBI:58601"/>
    </ligand>
</feature>
<comment type="function">
    <text evidence="9">Involved in the biosynthesis of ADP-glucose, a building block required for the elongation reactions to produce glycogen. Catalyzes the reaction between ATP and alpha-D-glucose 1-phosphate (G1P) to produce pyrophosphate and ADP-Glc.</text>
</comment>
<dbReference type="EC" id="2.7.7.27" evidence="9"/>
<feature type="domain" description="Nucleotidyl transferase" evidence="10">
    <location>
        <begin position="22"/>
        <end position="286"/>
    </location>
</feature>
<dbReference type="NCBIfam" id="NF001947">
    <property type="entry name" value="PRK00725.1"/>
    <property type="match status" value="1"/>
</dbReference>
<keyword evidence="13" id="KW-1185">Reference proteome</keyword>
<dbReference type="InterPro" id="IPR011831">
    <property type="entry name" value="ADP-Glc_PPase"/>
</dbReference>
<dbReference type="UniPathway" id="UPA00164"/>
<dbReference type="SUPFAM" id="SSF53448">
    <property type="entry name" value="Nucleotide-diphospho-sugar transferases"/>
    <property type="match status" value="1"/>
</dbReference>
<dbReference type="EMBL" id="CP016268">
    <property type="protein sequence ID" value="ANO53184.1"/>
    <property type="molecule type" value="Genomic_DNA"/>
</dbReference>
<evidence type="ECO:0000256" key="1">
    <source>
        <dbReference type="ARBA" id="ARBA00010443"/>
    </source>
</evidence>
<feature type="domain" description="Glucose-1-phosphate adenylyltransferase/Bifunctional protein GlmU-like C-terminal hexapeptide" evidence="11">
    <location>
        <begin position="310"/>
        <end position="414"/>
    </location>
</feature>
<keyword evidence="6 9" id="KW-0067">ATP-binding</keyword>
<dbReference type="InterPro" id="IPR005835">
    <property type="entry name" value="NTP_transferase_dom"/>
</dbReference>
<dbReference type="PROSITE" id="PS00808">
    <property type="entry name" value="ADP_GLC_PYROPHOSPH_1"/>
    <property type="match status" value="1"/>
</dbReference>
<keyword evidence="8 9" id="KW-0119">Carbohydrate metabolism</keyword>
<evidence type="ECO:0000259" key="10">
    <source>
        <dbReference type="Pfam" id="PF00483"/>
    </source>
</evidence>
<dbReference type="CDD" id="cd02508">
    <property type="entry name" value="ADP_Glucose_PP"/>
    <property type="match status" value="1"/>
</dbReference>
<evidence type="ECO:0000256" key="2">
    <source>
        <dbReference type="ARBA" id="ARBA00022600"/>
    </source>
</evidence>
<dbReference type="PROSITE" id="PS00809">
    <property type="entry name" value="ADP_GLC_PYROPHOSPH_2"/>
    <property type="match status" value="1"/>
</dbReference>
<comment type="pathway">
    <text evidence="9">Glycan biosynthesis; glycogen biosynthesis.</text>
</comment>
<dbReference type="InterPro" id="IPR056818">
    <property type="entry name" value="GlmU/GlgC-like_hexapep"/>
</dbReference>
<evidence type="ECO:0000256" key="9">
    <source>
        <dbReference type="HAMAP-Rule" id="MF_00624"/>
    </source>
</evidence>
<dbReference type="Pfam" id="PF00483">
    <property type="entry name" value="NTP_transferase"/>
    <property type="match status" value="1"/>
</dbReference>
<dbReference type="NCBIfam" id="TIGR02091">
    <property type="entry name" value="glgC"/>
    <property type="match status" value="1"/>
</dbReference>
<dbReference type="KEGG" id="woc:BA177_11520"/>
<feature type="binding site" evidence="9">
    <location>
        <position position="113"/>
    </location>
    <ligand>
        <name>alpha-D-glucose 1-phosphate</name>
        <dbReference type="ChEBI" id="CHEBI:58601"/>
    </ligand>
</feature>
<evidence type="ECO:0000313" key="13">
    <source>
        <dbReference type="Proteomes" id="UP000092695"/>
    </source>
</evidence>
<protein>
    <recommendedName>
        <fullName evidence="9">Glucose-1-phosphate adenylyltransferase</fullName>
        <ecNumber evidence="9">2.7.7.27</ecNumber>
    </recommendedName>
    <alternativeName>
        <fullName evidence="9">ADP-glucose pyrophosphorylase</fullName>
        <shortName evidence="9">ADPGlc PPase</shortName>
    </alternativeName>
    <alternativeName>
        <fullName evidence="9">ADP-glucose synthase</fullName>
    </alternativeName>
</protein>
<dbReference type="PANTHER" id="PTHR43523">
    <property type="entry name" value="GLUCOSE-1-PHOSPHATE ADENYLYLTRANSFERASE-RELATED"/>
    <property type="match status" value="1"/>
</dbReference>
<dbReference type="InterPro" id="IPR011004">
    <property type="entry name" value="Trimer_LpxA-like_sf"/>
</dbReference>
<dbReference type="AlphaFoldDB" id="A0A193LLB6"/>
<feature type="site" description="Could play a key role in the communication between the regulatory and the substrate sites" evidence="9">
    <location>
        <position position="74"/>
    </location>
</feature>
<sequence>MDAPEQLDDARYVSRLTRDTLALILAGGQGSRLFELTAWRAKPSLYFGGKLRIIDFPLSNCVNSGIRRIGVLTQYKAHSLIRHLVHGWTALRPSGREFVEILPASQRIGGEWYRGTADAVYQNLDIIRTHKPGMVLILAGDHVYKMDYGPLLAAHSETGADMTVCCIEVPIAEAAGALGVMTVDDNGRVIAFDEKPENPTPIPGQTELCLASMGNYVFNTDFLYEQVIKDADTPGTSHDFGRDIIPSIINKYHVQAYPFRDPETGQQAYWRDVGTLDAFWDANMELISVTPQLNLYDDRWPILSTQEQLPPAKFVFDDPDRRGIAIQSMVSAGCVVSGARVSRSVLFSNVRVRSYSQIDDSVILPDAEIGRHCRIRRAIIDRGAVIAEGTEIGIDAEADRARGFRVTKSGITLVTPDMLGQHLHFTR</sequence>
<dbReference type="GO" id="GO:0005978">
    <property type="term" value="P:glycogen biosynthetic process"/>
    <property type="evidence" value="ECO:0007669"/>
    <property type="project" value="UniProtKB-UniRule"/>
</dbReference>
<dbReference type="STRING" id="1548547.BA177_11520"/>
<dbReference type="CDD" id="cd04651">
    <property type="entry name" value="LbH_G1P_AT_C"/>
    <property type="match status" value="1"/>
</dbReference>
<keyword evidence="7 9" id="KW-0320">Glycogen biosynthesis</keyword>
<dbReference type="SUPFAM" id="SSF51161">
    <property type="entry name" value="Trimeric LpxA-like enzymes"/>
    <property type="match status" value="1"/>
</dbReference>
<keyword evidence="3 9" id="KW-0808">Transferase</keyword>
<dbReference type="InterPro" id="IPR029044">
    <property type="entry name" value="Nucleotide-diphossugar_trans"/>
</dbReference>
<keyword evidence="4 9" id="KW-0548">Nucleotidyltransferase</keyword>
<dbReference type="Gene3D" id="3.90.550.10">
    <property type="entry name" value="Spore Coat Polysaccharide Biosynthesis Protein SpsA, Chain A"/>
    <property type="match status" value="1"/>
</dbReference>
<keyword evidence="2 9" id="KW-0321">Glycogen metabolism</keyword>
<dbReference type="PROSITE" id="PS00810">
    <property type="entry name" value="ADP_GLC_PYROPHOSPH_3"/>
    <property type="match status" value="1"/>
</dbReference>
<dbReference type="GO" id="GO:0008878">
    <property type="term" value="F:glucose-1-phosphate adenylyltransferase activity"/>
    <property type="evidence" value="ECO:0007669"/>
    <property type="project" value="UniProtKB-UniRule"/>
</dbReference>
<proteinExistence type="inferred from homology"/>
<dbReference type="NCBIfam" id="NF002023">
    <property type="entry name" value="PRK00844.1"/>
    <property type="match status" value="1"/>
</dbReference>
<dbReference type="InterPro" id="IPR023049">
    <property type="entry name" value="GlgC_bac"/>
</dbReference>
<dbReference type="Proteomes" id="UP000092695">
    <property type="component" value="Chromosome"/>
</dbReference>
<reference evidence="12 13" key="1">
    <citation type="submission" date="2016-06" db="EMBL/GenBank/DDBJ databases">
        <title>Complete genome sequence of a deep-branching marine Gamma Proteobacterium Woeseia oceani type strain XK5.</title>
        <authorList>
            <person name="Mu D."/>
            <person name="Du Z."/>
        </authorList>
    </citation>
    <scope>NUCLEOTIDE SEQUENCE [LARGE SCALE GENOMIC DNA]</scope>
    <source>
        <strain evidence="12 13">XK5</strain>
    </source>
</reference>
<dbReference type="Pfam" id="PF24894">
    <property type="entry name" value="Hexapep_GlmU"/>
    <property type="match status" value="1"/>
</dbReference>
<dbReference type="HAMAP" id="MF_00624">
    <property type="entry name" value="GlgC"/>
    <property type="match status" value="1"/>
</dbReference>
<evidence type="ECO:0000256" key="4">
    <source>
        <dbReference type="ARBA" id="ARBA00022695"/>
    </source>
</evidence>
<comment type="similarity">
    <text evidence="1 9">Belongs to the bacterial/plant glucose-1-phosphate adenylyltransferase family.</text>
</comment>